<protein>
    <recommendedName>
        <fullName evidence="3">Methyltransferase FkbM domain-containing protein</fullName>
    </recommendedName>
</protein>
<dbReference type="Proteomes" id="UP000507470">
    <property type="component" value="Unassembled WGS sequence"/>
</dbReference>
<dbReference type="InterPro" id="IPR052514">
    <property type="entry name" value="SAM-dependent_MTase"/>
</dbReference>
<keyword evidence="2" id="KW-1185">Reference proteome</keyword>
<name>A0A6J7ZUB4_MYTCO</name>
<evidence type="ECO:0000313" key="1">
    <source>
        <dbReference type="EMBL" id="CAC5356246.1"/>
    </source>
</evidence>
<proteinExistence type="predicted"/>
<dbReference type="Gene3D" id="3.40.50.150">
    <property type="entry name" value="Vaccinia Virus protein VP39"/>
    <property type="match status" value="1"/>
</dbReference>
<dbReference type="NCBIfam" id="TIGR01444">
    <property type="entry name" value="fkbM_fam"/>
    <property type="match status" value="1"/>
</dbReference>
<dbReference type="InterPro" id="IPR006342">
    <property type="entry name" value="FkbM_mtfrase"/>
</dbReference>
<dbReference type="AlphaFoldDB" id="A0A6J7ZUB4"/>
<accession>A0A6J7ZUB4</accession>
<dbReference type="EMBL" id="CACVKT020000128">
    <property type="protein sequence ID" value="CAC5356246.1"/>
    <property type="molecule type" value="Genomic_DNA"/>
</dbReference>
<evidence type="ECO:0000313" key="2">
    <source>
        <dbReference type="Proteomes" id="UP000507470"/>
    </source>
</evidence>
<evidence type="ECO:0008006" key="3">
    <source>
        <dbReference type="Google" id="ProtNLM"/>
    </source>
</evidence>
<dbReference type="SUPFAM" id="SSF53335">
    <property type="entry name" value="S-adenosyl-L-methionine-dependent methyltransferases"/>
    <property type="match status" value="1"/>
</dbReference>
<organism evidence="1 2">
    <name type="scientific">Mytilus coruscus</name>
    <name type="common">Sea mussel</name>
    <dbReference type="NCBI Taxonomy" id="42192"/>
    <lineage>
        <taxon>Eukaryota</taxon>
        <taxon>Metazoa</taxon>
        <taxon>Spiralia</taxon>
        <taxon>Lophotrochozoa</taxon>
        <taxon>Mollusca</taxon>
        <taxon>Bivalvia</taxon>
        <taxon>Autobranchia</taxon>
        <taxon>Pteriomorphia</taxon>
        <taxon>Mytilida</taxon>
        <taxon>Mytiloidea</taxon>
        <taxon>Mytilidae</taxon>
        <taxon>Mytilinae</taxon>
        <taxon>Mytilus</taxon>
    </lineage>
</organism>
<dbReference type="PANTHER" id="PTHR34203">
    <property type="entry name" value="METHYLTRANSFERASE, FKBM FAMILY PROTEIN"/>
    <property type="match status" value="1"/>
</dbReference>
<dbReference type="InterPro" id="IPR029063">
    <property type="entry name" value="SAM-dependent_MTases_sf"/>
</dbReference>
<gene>
    <name evidence="1" type="ORF">MCOR_518</name>
</gene>
<dbReference type="PANTHER" id="PTHR34203:SF15">
    <property type="entry name" value="SLL1173 PROTEIN"/>
    <property type="match status" value="1"/>
</dbReference>
<sequence length="311" mass="35979">MVNQSAGMVPEEPIVYSFQDVVWTRNFTLCNKQYLLKSMNYFQKGTIPYSFGNMTIYMYNPQTDLISNKTNSKNVYEPWVFNTIYKYIQNDPSVGIIDIGAKSGIYSLPLGRVGRKVVVVETIYQHIQHLCASVIEKKLTNQISIVYNALYNNHLDVPFRSQRGALAFGNVKQRKERTVKEMPLSPNNLYRKHQETVKTTTLNDFLSLAEVHAMKKVFIIMDVQGFEQKVIEGSNHLFNVKNVIGVYMQWYNHGNTIPSGFLLHRFNEWGYEPFYCNTMSNNNPCEKIDVFKSGVHYDGIIWLPRKKIGQV</sequence>
<dbReference type="OrthoDB" id="6086530at2759"/>
<reference evidence="1 2" key="1">
    <citation type="submission" date="2020-06" db="EMBL/GenBank/DDBJ databases">
        <authorList>
            <person name="Li R."/>
            <person name="Bekaert M."/>
        </authorList>
    </citation>
    <scope>NUCLEOTIDE SEQUENCE [LARGE SCALE GENOMIC DNA]</scope>
    <source>
        <strain evidence="2">wild</strain>
    </source>
</reference>